<evidence type="ECO:0000256" key="1">
    <source>
        <dbReference type="ARBA" id="ARBA00011975"/>
    </source>
</evidence>
<evidence type="ECO:0000256" key="6">
    <source>
        <dbReference type="SAM" id="MobiDB-lite"/>
    </source>
</evidence>
<dbReference type="GO" id="GO:0032259">
    <property type="term" value="P:methylation"/>
    <property type="evidence" value="ECO:0007669"/>
    <property type="project" value="UniProtKB-KW"/>
</dbReference>
<evidence type="ECO:0000256" key="3">
    <source>
        <dbReference type="ARBA" id="ARBA00022679"/>
    </source>
</evidence>
<feature type="region of interest" description="Disordered" evidence="6">
    <location>
        <begin position="688"/>
        <end position="738"/>
    </location>
</feature>
<keyword evidence="3 5" id="KW-0808">Transferase</keyword>
<dbReference type="Gene3D" id="3.90.120.10">
    <property type="entry name" value="DNA Methylase, subunit A, domain 2"/>
    <property type="match status" value="1"/>
</dbReference>
<evidence type="ECO:0000313" key="8">
    <source>
        <dbReference type="Proteomes" id="UP000295703"/>
    </source>
</evidence>
<reference evidence="7 8" key="1">
    <citation type="submission" date="2018-12" db="EMBL/GenBank/DDBJ databases">
        <title>Genome sequence and assembly of Colletotrichum trifolii.</title>
        <authorList>
            <person name="Gan P."/>
            <person name="Shirasu K."/>
        </authorList>
    </citation>
    <scope>NUCLEOTIDE SEQUENCE [LARGE SCALE GENOMIC DNA]</scope>
    <source>
        <strain evidence="7 8">543-2</strain>
    </source>
</reference>
<dbReference type="Gene3D" id="3.40.50.150">
    <property type="entry name" value="Vaccinia Virus protein VP39"/>
    <property type="match status" value="1"/>
</dbReference>
<comment type="caution">
    <text evidence="7">The sequence shown here is derived from an EMBL/GenBank/DDBJ whole genome shotgun (WGS) entry which is preliminary data.</text>
</comment>
<proteinExistence type="inferred from homology"/>
<keyword evidence="4 5" id="KW-0949">S-adenosyl-L-methionine</keyword>
<sequence>MPPRGAGSTREDAIVIDYEEPVSSAREREVVDLAEAVRNYRPRRDRQSFGGKSDDVDEEKQDDLASLELAEIIDLTVDDEPVAVRRPRKPRRKPVHTSVRHLSRFVREDYLLIKENKLYEIDLDLDGDKKSAARINFIFVTSITENIETHAITVIGIPYCRSRSLFAKLPRKVNEIFELYELDEEDDRSAEAQARIEVAAAALLRPRTLHKTNAPYPRHRYSVKVFNSLEAVKKEGPLVCRWKFFLHYRTAKLKEKRRAHHWTLERVRADDVTRDEFRFDEGDLRLNWRGPIVPGGSHRPEARGSDSQSVDKQKYTVLDSFSGAGGFSRGAERAGLHVKFAVDHWDKACDSYRLNFPGTELYQMSIDEFLIEKKDVAMFIDVLHLSPPCQTWSPAHTIPGVNDEANVAALFACRHLVEKLRPRIFTLEQTFGILQRCHDPFFCILVGGFTELGYSVTWKIVHLQTWGLPQTRKRLIMIGACPGEKLPPFPTATHSETGAGGLSRYVTIRQALSKIDDTSTFHNPDDETRDNLPMGSVVSDPDEILRRCVTCSGGQNMHWSNTRAYTVREFASLQGFPVWHKFAPTAKSKLKKQIGNAFPACVVRLLCEHLKNWLLQVDGLVPERASRASVGGRELIFVSESHLALPSPMIAPVPQRMAPLSIFSLEMDGDSPKATTVVDDEPEQAEIKFDPESDADMVDAPDYPGSPRSATLSLPSTPVPELLQPAGGDSTAPIWVLD</sequence>
<accession>A0A4R8RJK9</accession>
<dbReference type="GO" id="GO:0003886">
    <property type="term" value="F:DNA (cytosine-5-)-methyltransferase activity"/>
    <property type="evidence" value="ECO:0007669"/>
    <property type="project" value="UniProtKB-EC"/>
</dbReference>
<evidence type="ECO:0000256" key="5">
    <source>
        <dbReference type="PROSITE-ProRule" id="PRU01016"/>
    </source>
</evidence>
<dbReference type="EC" id="2.1.1.37" evidence="1"/>
<keyword evidence="8" id="KW-1185">Reference proteome</keyword>
<dbReference type="PROSITE" id="PS51679">
    <property type="entry name" value="SAM_MT_C5"/>
    <property type="match status" value="1"/>
</dbReference>
<organism evidence="7 8">
    <name type="scientific">Colletotrichum trifolii</name>
    <dbReference type="NCBI Taxonomy" id="5466"/>
    <lineage>
        <taxon>Eukaryota</taxon>
        <taxon>Fungi</taxon>
        <taxon>Dikarya</taxon>
        <taxon>Ascomycota</taxon>
        <taxon>Pezizomycotina</taxon>
        <taxon>Sordariomycetes</taxon>
        <taxon>Hypocreomycetidae</taxon>
        <taxon>Glomerellales</taxon>
        <taxon>Glomerellaceae</taxon>
        <taxon>Colletotrichum</taxon>
        <taxon>Colletotrichum orbiculare species complex</taxon>
    </lineage>
</organism>
<evidence type="ECO:0000313" key="7">
    <source>
        <dbReference type="EMBL" id="TDZ60654.1"/>
    </source>
</evidence>
<dbReference type="STRING" id="5466.A0A4R8RJK9"/>
<feature type="active site" evidence="5">
    <location>
        <position position="389"/>
    </location>
</feature>
<gene>
    <name evidence="7" type="primary">hphIAM</name>
    <name evidence="7" type="ORF">CTRI78_v004851</name>
</gene>
<evidence type="ECO:0000256" key="4">
    <source>
        <dbReference type="ARBA" id="ARBA00022691"/>
    </source>
</evidence>
<evidence type="ECO:0000256" key="2">
    <source>
        <dbReference type="ARBA" id="ARBA00022603"/>
    </source>
</evidence>
<dbReference type="InterPro" id="IPR001525">
    <property type="entry name" value="C5_MeTfrase"/>
</dbReference>
<dbReference type="SUPFAM" id="SSF53335">
    <property type="entry name" value="S-adenosyl-L-methionine-dependent methyltransferases"/>
    <property type="match status" value="1"/>
</dbReference>
<protein>
    <recommendedName>
        <fullName evidence="1">DNA (cytosine-5-)-methyltransferase</fullName>
        <ecNumber evidence="1">2.1.1.37</ecNumber>
    </recommendedName>
</protein>
<name>A0A4R8RJK9_COLTR</name>
<comment type="similarity">
    <text evidence="5">Belongs to the class I-like SAM-binding methyltransferase superfamily. C5-methyltransferase family.</text>
</comment>
<dbReference type="Proteomes" id="UP000295703">
    <property type="component" value="Unassembled WGS sequence"/>
</dbReference>
<dbReference type="EMBL" id="RYZW01000037">
    <property type="protein sequence ID" value="TDZ60654.1"/>
    <property type="molecule type" value="Genomic_DNA"/>
</dbReference>
<dbReference type="PRINTS" id="PR00105">
    <property type="entry name" value="C5METTRFRASE"/>
</dbReference>
<dbReference type="Pfam" id="PF00145">
    <property type="entry name" value="DNA_methylase"/>
    <property type="match status" value="2"/>
</dbReference>
<dbReference type="GO" id="GO:0044027">
    <property type="term" value="P:negative regulation of gene expression via chromosomal CpG island methylation"/>
    <property type="evidence" value="ECO:0007669"/>
    <property type="project" value="TreeGrafter"/>
</dbReference>
<dbReference type="AlphaFoldDB" id="A0A4R8RJK9"/>
<dbReference type="PANTHER" id="PTHR10629:SF52">
    <property type="entry name" value="DNA (CYTOSINE-5)-METHYLTRANSFERASE 1"/>
    <property type="match status" value="1"/>
</dbReference>
<dbReference type="InterPro" id="IPR029063">
    <property type="entry name" value="SAM-dependent_MTases_sf"/>
</dbReference>
<keyword evidence="2 5" id="KW-0489">Methyltransferase</keyword>
<dbReference type="GO" id="GO:0003677">
    <property type="term" value="F:DNA binding"/>
    <property type="evidence" value="ECO:0007669"/>
    <property type="project" value="TreeGrafter"/>
</dbReference>
<dbReference type="InterPro" id="IPR050390">
    <property type="entry name" value="C5-Methyltransferase"/>
</dbReference>
<dbReference type="PANTHER" id="PTHR10629">
    <property type="entry name" value="CYTOSINE-SPECIFIC METHYLTRANSFERASE"/>
    <property type="match status" value="1"/>
</dbReference>
<dbReference type="GO" id="GO:0005634">
    <property type="term" value="C:nucleus"/>
    <property type="evidence" value="ECO:0007669"/>
    <property type="project" value="TreeGrafter"/>
</dbReference>